<accession>A0A0C2BQT4</accession>
<gene>
    <name evidence="1" type="ORF">TSA66_18900</name>
</gene>
<reference evidence="1 2" key="1">
    <citation type="submission" date="2014-12" db="EMBL/GenBank/DDBJ databases">
        <title>Denitrispirillum autotrophicum gen. nov., sp. nov., Denitrifying, Facultatively Autotrophic Bacteria Isolated from Rice Paddy Soil.</title>
        <authorList>
            <person name="Ishii S."/>
            <person name="Ashida N."/>
            <person name="Ohno H."/>
            <person name="Otsuka S."/>
            <person name="Yokota A."/>
            <person name="Senoo K."/>
        </authorList>
    </citation>
    <scope>NUCLEOTIDE SEQUENCE [LARGE SCALE GENOMIC DNA]</scope>
    <source>
        <strain evidence="1 2">TSA66</strain>
    </source>
</reference>
<name>A0A0C2BQT4_9BURK</name>
<protein>
    <recommendedName>
        <fullName evidence="3">Bacteriophage lambda Replication protein O N-terminal domain-containing protein</fullName>
    </recommendedName>
</protein>
<evidence type="ECO:0000313" key="1">
    <source>
        <dbReference type="EMBL" id="KIF82414.1"/>
    </source>
</evidence>
<dbReference type="Proteomes" id="UP000031572">
    <property type="component" value="Unassembled WGS sequence"/>
</dbReference>
<proteinExistence type="predicted"/>
<dbReference type="EMBL" id="JWJG01000028">
    <property type="protein sequence ID" value="KIF82414.1"/>
    <property type="molecule type" value="Genomic_DNA"/>
</dbReference>
<dbReference type="OrthoDB" id="8910510at2"/>
<evidence type="ECO:0008006" key="3">
    <source>
        <dbReference type="Google" id="ProtNLM"/>
    </source>
</evidence>
<dbReference type="RefSeq" id="WP_040041087.1">
    <property type="nucleotide sequence ID" value="NZ_JWJG01000028.1"/>
</dbReference>
<dbReference type="AlphaFoldDB" id="A0A0C2BQT4"/>
<organism evidence="1 2">
    <name type="scientific">Noviherbaspirillum autotrophicum</name>
    <dbReference type="NCBI Taxonomy" id="709839"/>
    <lineage>
        <taxon>Bacteria</taxon>
        <taxon>Pseudomonadati</taxon>
        <taxon>Pseudomonadota</taxon>
        <taxon>Betaproteobacteria</taxon>
        <taxon>Burkholderiales</taxon>
        <taxon>Oxalobacteraceae</taxon>
        <taxon>Noviherbaspirillum</taxon>
    </lineage>
</organism>
<sequence>MEPLMRKNKAKKQESSGRFLMLPAEVFNSPKYRKISARAVKLLIDIGCQYNGKNNGDLCCAWKVMKAKGWRSEQTLNNAKKELLGAGFIAETRKGRRPNLCSLYGITWKHLNPNSKLDIQPYAFPFGAWKVDEKP</sequence>
<dbReference type="STRING" id="709839.TSA66_18900"/>
<comment type="caution">
    <text evidence="1">The sequence shown here is derived from an EMBL/GenBank/DDBJ whole genome shotgun (WGS) entry which is preliminary data.</text>
</comment>
<evidence type="ECO:0000313" key="2">
    <source>
        <dbReference type="Proteomes" id="UP000031572"/>
    </source>
</evidence>
<keyword evidence="2" id="KW-1185">Reference proteome</keyword>